<keyword evidence="1" id="KW-0812">Transmembrane</keyword>
<accession>A0A317CFA7</accession>
<feature type="transmembrane region" description="Helical" evidence="1">
    <location>
        <begin position="275"/>
        <end position="298"/>
    </location>
</feature>
<dbReference type="GO" id="GO:0016747">
    <property type="term" value="F:acyltransferase activity, transferring groups other than amino-acyl groups"/>
    <property type="evidence" value="ECO:0007669"/>
    <property type="project" value="InterPro"/>
</dbReference>
<dbReference type="GO" id="GO:0016020">
    <property type="term" value="C:membrane"/>
    <property type="evidence" value="ECO:0007669"/>
    <property type="project" value="TreeGrafter"/>
</dbReference>
<name>A0A317CFA7_9GAMM</name>
<dbReference type="InterPro" id="IPR002656">
    <property type="entry name" value="Acyl_transf_3_dom"/>
</dbReference>
<dbReference type="InterPro" id="IPR050879">
    <property type="entry name" value="Acyltransferase_3"/>
</dbReference>
<protein>
    <recommendedName>
        <fullName evidence="6">Acyltransferase</fullName>
    </recommendedName>
</protein>
<dbReference type="PANTHER" id="PTHR23028:SF53">
    <property type="entry name" value="ACYL_TRANSF_3 DOMAIN-CONTAINING PROTEIN"/>
    <property type="match status" value="1"/>
</dbReference>
<evidence type="ECO:0000313" key="4">
    <source>
        <dbReference type="EMBL" id="PWQ97325.1"/>
    </source>
</evidence>
<feature type="transmembrane region" description="Helical" evidence="1">
    <location>
        <begin position="373"/>
        <end position="394"/>
    </location>
</feature>
<dbReference type="PANTHER" id="PTHR23028">
    <property type="entry name" value="ACETYLTRANSFERASE"/>
    <property type="match status" value="1"/>
</dbReference>
<evidence type="ECO:0000259" key="2">
    <source>
        <dbReference type="Pfam" id="PF01757"/>
    </source>
</evidence>
<feature type="domain" description="SGNH" evidence="3">
    <location>
        <begin position="431"/>
        <end position="657"/>
    </location>
</feature>
<dbReference type="OrthoDB" id="9767863at2"/>
<dbReference type="InterPro" id="IPR043968">
    <property type="entry name" value="SGNH"/>
</dbReference>
<reference evidence="4 5" key="1">
    <citation type="submission" date="2018-05" db="EMBL/GenBank/DDBJ databases">
        <title>Leucothrix arctica sp. nov., isolated from Arctic seawater.</title>
        <authorList>
            <person name="Choi A."/>
            <person name="Baek K."/>
        </authorList>
    </citation>
    <scope>NUCLEOTIDE SEQUENCE [LARGE SCALE GENOMIC DNA]</scope>
    <source>
        <strain evidence="4 5">IMCC9719</strain>
    </source>
</reference>
<dbReference type="Proteomes" id="UP000245506">
    <property type="component" value="Unassembled WGS sequence"/>
</dbReference>
<sequence length="667" mass="75086">MDRLSKDADFFFYTSGNNKNNDTKHMSIKYRPEIDGLRALAVLPVLLYHIGFAGFSGGFIGVDIFFVISGYLITAIILREKVEDDFSIGRFYERRARRILPALLAMIFACLCVSYFWMAPSQLKEFGGSSISAIFFVSNLFFMKHSTYFDAASEEMPLLHTWSLAVEEQYYIIFPIFILLTWRFGFKAVFSLVIMSFLLSLGLSEYGWRNHNTANFFLIPFRAWEILAGSICAFMMFKRSEVKHQQVLPLLGLAMILASVFLYDKHTPFPSSYTLLPVVGTTLIILFCSASSLVGKLLTIKPMVFIGLISYSAYLWHQPLLAFYRIRFDGDFSLLLKVIILLISFGVAYLSWRYIETPFRTKAPVATPKQRSRVFWTSSAAMSVLAAAGLALFLNNGFTERQSVNNQKMATLEHQVRNNYGLSPDCQSFNLSDNCKTNNNPEILLWGDSFAMHLGGALVSADKNIKLIQLTQNSCPPLIDFSIMRPNKKGAENCITFNHDVMEFIASTPSIKKVIISSQIAYLVDQKAIGNNGELVSASKDEISQKFLNTASKVNELGREVLFVSPTPADGRDLGKCVFRKNMFGGDLEDCSFLRSNYSDDARQAFQVTDNIKKHVNTLLLSELICDDNDCATSLNRIPIYRDKGHLSYDGAKIIGAKSKQLKAFIN</sequence>
<evidence type="ECO:0000259" key="3">
    <source>
        <dbReference type="Pfam" id="PF19040"/>
    </source>
</evidence>
<dbReference type="RefSeq" id="WP_109822753.1">
    <property type="nucleotide sequence ID" value="NZ_QGKL01000021.1"/>
</dbReference>
<gene>
    <name evidence="4" type="ORF">DKT75_07240</name>
</gene>
<evidence type="ECO:0000256" key="1">
    <source>
        <dbReference type="SAM" id="Phobius"/>
    </source>
</evidence>
<keyword evidence="5" id="KW-1185">Reference proteome</keyword>
<comment type="caution">
    <text evidence="4">The sequence shown here is derived from an EMBL/GenBank/DDBJ whole genome shotgun (WGS) entry which is preliminary data.</text>
</comment>
<keyword evidence="1" id="KW-0472">Membrane</keyword>
<feature type="domain" description="Acyltransferase 3" evidence="2">
    <location>
        <begin position="32"/>
        <end position="352"/>
    </location>
</feature>
<evidence type="ECO:0008006" key="6">
    <source>
        <dbReference type="Google" id="ProtNLM"/>
    </source>
</evidence>
<dbReference type="Pfam" id="PF01757">
    <property type="entry name" value="Acyl_transf_3"/>
    <property type="match status" value="1"/>
</dbReference>
<feature type="transmembrane region" description="Helical" evidence="1">
    <location>
        <begin position="247"/>
        <end position="263"/>
    </location>
</feature>
<proteinExistence type="predicted"/>
<feature type="transmembrane region" description="Helical" evidence="1">
    <location>
        <begin position="59"/>
        <end position="78"/>
    </location>
</feature>
<evidence type="ECO:0000313" key="5">
    <source>
        <dbReference type="Proteomes" id="UP000245506"/>
    </source>
</evidence>
<dbReference type="GO" id="GO:0009103">
    <property type="term" value="P:lipopolysaccharide biosynthetic process"/>
    <property type="evidence" value="ECO:0007669"/>
    <property type="project" value="TreeGrafter"/>
</dbReference>
<feature type="transmembrane region" description="Helical" evidence="1">
    <location>
        <begin position="130"/>
        <end position="149"/>
    </location>
</feature>
<feature type="transmembrane region" description="Helical" evidence="1">
    <location>
        <begin position="214"/>
        <end position="235"/>
    </location>
</feature>
<feature type="transmembrane region" description="Helical" evidence="1">
    <location>
        <begin position="332"/>
        <end position="352"/>
    </location>
</feature>
<dbReference type="Pfam" id="PF19040">
    <property type="entry name" value="SGNH"/>
    <property type="match status" value="1"/>
</dbReference>
<feature type="transmembrane region" description="Helical" evidence="1">
    <location>
        <begin position="305"/>
        <end position="326"/>
    </location>
</feature>
<dbReference type="EMBL" id="QGKL01000021">
    <property type="protein sequence ID" value="PWQ97325.1"/>
    <property type="molecule type" value="Genomic_DNA"/>
</dbReference>
<feature type="transmembrane region" description="Helical" evidence="1">
    <location>
        <begin position="99"/>
        <end position="118"/>
    </location>
</feature>
<keyword evidence="1" id="KW-1133">Transmembrane helix</keyword>
<dbReference type="AlphaFoldDB" id="A0A317CFA7"/>
<feature type="transmembrane region" description="Helical" evidence="1">
    <location>
        <begin position="36"/>
        <end position="53"/>
    </location>
</feature>
<organism evidence="4 5">
    <name type="scientific">Leucothrix arctica</name>
    <dbReference type="NCBI Taxonomy" id="1481894"/>
    <lineage>
        <taxon>Bacteria</taxon>
        <taxon>Pseudomonadati</taxon>
        <taxon>Pseudomonadota</taxon>
        <taxon>Gammaproteobacteria</taxon>
        <taxon>Thiotrichales</taxon>
        <taxon>Thiotrichaceae</taxon>
        <taxon>Leucothrix</taxon>
    </lineage>
</organism>
<feature type="transmembrane region" description="Helical" evidence="1">
    <location>
        <begin position="170"/>
        <end position="194"/>
    </location>
</feature>